<feature type="compositionally biased region" description="Polar residues" evidence="1">
    <location>
        <begin position="14"/>
        <end position="34"/>
    </location>
</feature>
<feature type="compositionally biased region" description="Basic and acidic residues" evidence="1">
    <location>
        <begin position="280"/>
        <end position="294"/>
    </location>
</feature>
<dbReference type="Proteomes" id="UP001276659">
    <property type="component" value="Unassembled WGS sequence"/>
</dbReference>
<comment type="caution">
    <text evidence="2">The sequence shown here is derived from an EMBL/GenBank/DDBJ whole genome shotgun (WGS) entry which is preliminary data.</text>
</comment>
<protein>
    <submittedName>
        <fullName evidence="2">Uncharacterized protein</fullName>
    </submittedName>
</protein>
<accession>A0AAE0DMN9</accession>
<evidence type="ECO:0000313" key="3">
    <source>
        <dbReference type="Proteomes" id="UP001276659"/>
    </source>
</evidence>
<gene>
    <name evidence="2" type="ORF">OEA41_002431</name>
</gene>
<name>A0AAE0DMN9_9LECA</name>
<sequence length="294" mass="33436">MSKVVEEVAKNPAEQPSSHSRLMETSQLESTIQGPSKFPDSDKLAPAVVDYINNYDDPLLSQLLARDFVLPIMEHHPIDYLNDEPLRTVETSMVSARSESDDSDSVARLTDTSNNVAPESLASSSGKRDMDSRMRLLVSDGGDCLVPMAHPVLRNLEYNPLVLQCPFDFLSCHLNFEISEVSEWFEHSLNHFFIHGEGPRTVDPPTSSSCYFCEMTFYEADGRRSWETRVRHVAWHHHAGHTPLHAHPVYQLFEYLWQHALVSQADYLELKGPKPQHQPKPLEKSLDETRLSDK</sequence>
<dbReference type="AlphaFoldDB" id="A0AAE0DMN9"/>
<feature type="region of interest" description="Disordered" evidence="1">
    <location>
        <begin position="1"/>
        <end position="39"/>
    </location>
</feature>
<proteinExistence type="predicted"/>
<dbReference type="EMBL" id="JASNWA010000006">
    <property type="protein sequence ID" value="KAK3175185.1"/>
    <property type="molecule type" value="Genomic_DNA"/>
</dbReference>
<reference evidence="2" key="1">
    <citation type="submission" date="2022-11" db="EMBL/GenBank/DDBJ databases">
        <title>Chromosomal genome sequence assembly and mating type (MAT) locus characterization of the leprose asexual lichenized fungus Lepraria neglecta (Nyl.) Erichsen.</title>
        <authorList>
            <person name="Allen J.L."/>
            <person name="Pfeffer B."/>
        </authorList>
    </citation>
    <scope>NUCLEOTIDE SEQUENCE</scope>
    <source>
        <strain evidence="2">Allen 5258</strain>
    </source>
</reference>
<feature type="region of interest" description="Disordered" evidence="1">
    <location>
        <begin position="272"/>
        <end position="294"/>
    </location>
</feature>
<evidence type="ECO:0000256" key="1">
    <source>
        <dbReference type="SAM" id="MobiDB-lite"/>
    </source>
</evidence>
<organism evidence="2 3">
    <name type="scientific">Lepraria neglecta</name>
    <dbReference type="NCBI Taxonomy" id="209136"/>
    <lineage>
        <taxon>Eukaryota</taxon>
        <taxon>Fungi</taxon>
        <taxon>Dikarya</taxon>
        <taxon>Ascomycota</taxon>
        <taxon>Pezizomycotina</taxon>
        <taxon>Lecanoromycetes</taxon>
        <taxon>OSLEUM clade</taxon>
        <taxon>Lecanoromycetidae</taxon>
        <taxon>Lecanorales</taxon>
        <taxon>Lecanorineae</taxon>
        <taxon>Stereocaulaceae</taxon>
        <taxon>Lepraria</taxon>
    </lineage>
</organism>
<feature type="compositionally biased region" description="Polar residues" evidence="1">
    <location>
        <begin position="110"/>
        <end position="125"/>
    </location>
</feature>
<evidence type="ECO:0000313" key="2">
    <source>
        <dbReference type="EMBL" id="KAK3175185.1"/>
    </source>
</evidence>
<keyword evidence="3" id="KW-1185">Reference proteome</keyword>
<feature type="region of interest" description="Disordered" evidence="1">
    <location>
        <begin position="91"/>
        <end position="127"/>
    </location>
</feature>